<evidence type="ECO:0000256" key="6">
    <source>
        <dbReference type="ARBA" id="ARBA00023128"/>
    </source>
</evidence>
<evidence type="ECO:0000256" key="2">
    <source>
        <dbReference type="ARBA" id="ARBA00008969"/>
    </source>
</evidence>
<evidence type="ECO:0000313" key="10">
    <source>
        <dbReference type="EMBL" id="RZF38028.1"/>
    </source>
</evidence>
<accession>A0A482WX11</accession>
<dbReference type="SMR" id="A0A482WX11"/>
<keyword evidence="6" id="KW-0496">Mitochondrion</keyword>
<sequence>MSTQISLGSVVRTFRSLNSKFFGRIGFSKSQKVVLLSVTASIALLALFARYVRRRKTTSGTSYRKLPRSPQILHDTDGEGGGSYRRTASPGLRSLRRQGSLLSGFSDRTSTAGSVTLSVGGGAGGGGGGGDADQAACTQPVTPQQFGVMGMEALEISIKYWEDALDTYRSSAGNSGALALTGEEEAEFYRELERLLDAAYQLQGQCELLFLDQRSVLFRAESVSTRLGGSDLLTDYSSPESFVSAQDEVADLREFEEFTDLLTDVEKLPLYQSALKQFDENGIPYRVLRTEMVHCSSDVEYLGKLHCIRLAFQWLFRDEASWNWFADSGRQVLTDLMIFADKDPKDFLIAYEEMLKFLKEEASWSDIELELSAKGVKALTFFDIVMDYILMDAFEDLESPPPTVTAVVQNRWLSNGFKESALTTAVWSVLKTKKSMLKYPKGFMAHFYAISAQMSPLMAWGFLGPDERLKDMCLYFKDQVLGYLKEIFSFQQTRYASVEELSADILSHAKTRFANITYKLSSESQQMYKSNKEQRTTN</sequence>
<comment type="caution">
    <text evidence="10">The sequence shown here is derived from an EMBL/GenBank/DDBJ whole genome shotgun (WGS) entry which is preliminary data.</text>
</comment>
<dbReference type="GO" id="GO:0005741">
    <property type="term" value="C:mitochondrial outer membrane"/>
    <property type="evidence" value="ECO:0007669"/>
    <property type="project" value="UniProtKB-SubCell"/>
</dbReference>
<comment type="subcellular location">
    <subcellularLocation>
        <location evidence="1">Mitochondrion outer membrane</location>
    </subcellularLocation>
</comment>
<protein>
    <recommendedName>
        <fullName evidence="12">Mitoguardin</fullName>
    </recommendedName>
</protein>
<feature type="region of interest" description="Disordered" evidence="8">
    <location>
        <begin position="59"/>
        <end position="90"/>
    </location>
</feature>
<evidence type="ECO:0000256" key="9">
    <source>
        <dbReference type="SAM" id="Phobius"/>
    </source>
</evidence>
<keyword evidence="4" id="KW-1000">Mitochondrion outer membrane</keyword>
<name>A0A482WX11_LAOST</name>
<evidence type="ECO:0000256" key="8">
    <source>
        <dbReference type="SAM" id="MobiDB-lite"/>
    </source>
</evidence>
<dbReference type="OrthoDB" id="8880065at2759"/>
<feature type="transmembrane region" description="Helical" evidence="9">
    <location>
        <begin position="33"/>
        <end position="52"/>
    </location>
</feature>
<keyword evidence="3 9" id="KW-0812">Transmembrane</keyword>
<evidence type="ECO:0000313" key="11">
    <source>
        <dbReference type="Proteomes" id="UP000291343"/>
    </source>
</evidence>
<gene>
    <name evidence="10" type="ORF">LSTR_LSTR006427</name>
</gene>
<organism evidence="10 11">
    <name type="scientific">Laodelphax striatellus</name>
    <name type="common">Small brown planthopper</name>
    <name type="synonym">Delphax striatella</name>
    <dbReference type="NCBI Taxonomy" id="195883"/>
    <lineage>
        <taxon>Eukaryota</taxon>
        <taxon>Metazoa</taxon>
        <taxon>Ecdysozoa</taxon>
        <taxon>Arthropoda</taxon>
        <taxon>Hexapoda</taxon>
        <taxon>Insecta</taxon>
        <taxon>Pterygota</taxon>
        <taxon>Neoptera</taxon>
        <taxon>Paraneoptera</taxon>
        <taxon>Hemiptera</taxon>
        <taxon>Auchenorrhyncha</taxon>
        <taxon>Fulgoroidea</taxon>
        <taxon>Delphacidae</taxon>
        <taxon>Criomorphinae</taxon>
        <taxon>Laodelphax</taxon>
    </lineage>
</organism>
<comment type="similarity">
    <text evidence="2">Belongs to the mitoguardin family.</text>
</comment>
<evidence type="ECO:0000256" key="3">
    <source>
        <dbReference type="ARBA" id="ARBA00022692"/>
    </source>
</evidence>
<evidence type="ECO:0000256" key="7">
    <source>
        <dbReference type="ARBA" id="ARBA00023136"/>
    </source>
</evidence>
<keyword evidence="7 9" id="KW-0472">Membrane</keyword>
<dbReference type="InterPro" id="IPR019392">
    <property type="entry name" value="Miga"/>
</dbReference>
<evidence type="ECO:0000256" key="4">
    <source>
        <dbReference type="ARBA" id="ARBA00022787"/>
    </source>
</evidence>
<dbReference type="AlphaFoldDB" id="A0A482WX11"/>
<dbReference type="InParanoid" id="A0A482WX11"/>
<dbReference type="GO" id="GO:0008053">
    <property type="term" value="P:mitochondrial fusion"/>
    <property type="evidence" value="ECO:0007669"/>
    <property type="project" value="InterPro"/>
</dbReference>
<reference evidence="10 11" key="1">
    <citation type="journal article" date="2017" name="Gigascience">
        <title>Genome sequence of the small brown planthopper, Laodelphax striatellus.</title>
        <authorList>
            <person name="Zhu J."/>
            <person name="Jiang F."/>
            <person name="Wang X."/>
            <person name="Yang P."/>
            <person name="Bao Y."/>
            <person name="Zhao W."/>
            <person name="Wang W."/>
            <person name="Lu H."/>
            <person name="Wang Q."/>
            <person name="Cui N."/>
            <person name="Li J."/>
            <person name="Chen X."/>
            <person name="Luo L."/>
            <person name="Yu J."/>
            <person name="Kang L."/>
            <person name="Cui F."/>
        </authorList>
    </citation>
    <scope>NUCLEOTIDE SEQUENCE [LARGE SCALE GENOMIC DNA]</scope>
    <source>
        <strain evidence="10">Lst14</strain>
    </source>
</reference>
<proteinExistence type="inferred from homology"/>
<dbReference type="EMBL" id="QKKF02022824">
    <property type="protein sequence ID" value="RZF38028.1"/>
    <property type="molecule type" value="Genomic_DNA"/>
</dbReference>
<feature type="region of interest" description="Disordered" evidence="8">
    <location>
        <begin position="116"/>
        <end position="137"/>
    </location>
</feature>
<feature type="compositionally biased region" description="Gly residues" evidence="8">
    <location>
        <begin position="119"/>
        <end position="131"/>
    </location>
</feature>
<dbReference type="Proteomes" id="UP000291343">
    <property type="component" value="Unassembled WGS sequence"/>
</dbReference>
<evidence type="ECO:0000256" key="5">
    <source>
        <dbReference type="ARBA" id="ARBA00022989"/>
    </source>
</evidence>
<dbReference type="PANTHER" id="PTHR21508">
    <property type="entry name" value="MITOGUARDIN"/>
    <property type="match status" value="1"/>
</dbReference>
<keyword evidence="11" id="KW-1185">Reference proteome</keyword>
<evidence type="ECO:0008006" key="12">
    <source>
        <dbReference type="Google" id="ProtNLM"/>
    </source>
</evidence>
<keyword evidence="5 9" id="KW-1133">Transmembrane helix</keyword>
<dbReference type="PANTHER" id="PTHR21508:SF5">
    <property type="entry name" value="MITOGUARDIN"/>
    <property type="match status" value="1"/>
</dbReference>
<dbReference type="FunCoup" id="A0A482WX11">
    <property type="interactions" value="1555"/>
</dbReference>
<dbReference type="Pfam" id="PF10265">
    <property type="entry name" value="Miga"/>
    <property type="match status" value="1"/>
</dbReference>
<evidence type="ECO:0000256" key="1">
    <source>
        <dbReference type="ARBA" id="ARBA00004294"/>
    </source>
</evidence>
<dbReference type="STRING" id="195883.A0A482WX11"/>